<feature type="region of interest" description="Disordered" evidence="1">
    <location>
        <begin position="1"/>
        <end position="180"/>
    </location>
</feature>
<reference evidence="3 4" key="1">
    <citation type="journal article" date="2013" name="PLoS Genet.">
        <title>Genomic mechanisms accounting for the adaptation to parasitism in nematode-trapping fungi.</title>
        <authorList>
            <person name="Meerupati T."/>
            <person name="Andersson K.M."/>
            <person name="Friman E."/>
            <person name="Kumar D."/>
            <person name="Tunlid A."/>
            <person name="Ahren D."/>
        </authorList>
    </citation>
    <scope>NUCLEOTIDE SEQUENCE [LARGE SCALE GENOMIC DNA]</scope>
    <source>
        <strain evidence="3 4">CBS 200.50</strain>
    </source>
</reference>
<name>S8BCY1_DACHA</name>
<evidence type="ECO:0000313" key="3">
    <source>
        <dbReference type="EMBL" id="EPS37068.1"/>
    </source>
</evidence>
<evidence type="ECO:0000313" key="4">
    <source>
        <dbReference type="Proteomes" id="UP000015100"/>
    </source>
</evidence>
<feature type="compositionally biased region" description="Polar residues" evidence="1">
    <location>
        <begin position="207"/>
        <end position="231"/>
    </location>
</feature>
<comment type="caution">
    <text evidence="3">The sequence shown here is derived from an EMBL/GenBank/DDBJ whole genome shotgun (WGS) entry which is preliminary data.</text>
</comment>
<gene>
    <name evidence="3" type="ORF">H072_9314</name>
</gene>
<dbReference type="SUPFAM" id="SSF54236">
    <property type="entry name" value="Ubiquitin-like"/>
    <property type="match status" value="1"/>
</dbReference>
<feature type="compositionally biased region" description="Low complexity" evidence="1">
    <location>
        <begin position="43"/>
        <end position="59"/>
    </location>
</feature>
<dbReference type="Gene3D" id="3.10.20.90">
    <property type="entry name" value="Phosphatidylinositol 3-kinase Catalytic Subunit, Chain A, domain 1"/>
    <property type="match status" value="1"/>
</dbReference>
<dbReference type="HOGENOM" id="CLU_590556_0_0_1"/>
<dbReference type="eggNOG" id="ENOG502SB4V">
    <property type="taxonomic scope" value="Eukaryota"/>
</dbReference>
<dbReference type="EMBL" id="AQGS01000759">
    <property type="protein sequence ID" value="EPS37068.1"/>
    <property type="molecule type" value="Genomic_DNA"/>
</dbReference>
<accession>S8BCY1</accession>
<dbReference type="AlphaFoldDB" id="S8BCY1"/>
<evidence type="ECO:0000256" key="1">
    <source>
        <dbReference type="SAM" id="MobiDB-lite"/>
    </source>
</evidence>
<dbReference type="InterPro" id="IPR029071">
    <property type="entry name" value="Ubiquitin-like_domsf"/>
</dbReference>
<feature type="compositionally biased region" description="Basic and acidic residues" evidence="1">
    <location>
        <begin position="78"/>
        <end position="134"/>
    </location>
</feature>
<organism evidence="3 4">
    <name type="scientific">Dactylellina haptotyla (strain CBS 200.50)</name>
    <name type="common">Nematode-trapping fungus</name>
    <name type="synonym">Monacrosporium haptotylum</name>
    <dbReference type="NCBI Taxonomy" id="1284197"/>
    <lineage>
        <taxon>Eukaryota</taxon>
        <taxon>Fungi</taxon>
        <taxon>Dikarya</taxon>
        <taxon>Ascomycota</taxon>
        <taxon>Pezizomycotina</taxon>
        <taxon>Orbiliomycetes</taxon>
        <taxon>Orbiliales</taxon>
        <taxon>Orbiliaceae</taxon>
        <taxon>Dactylellina</taxon>
    </lineage>
</organism>
<dbReference type="InterPro" id="IPR000626">
    <property type="entry name" value="Ubiquitin-like_dom"/>
</dbReference>
<proteinExistence type="predicted"/>
<evidence type="ECO:0000259" key="2">
    <source>
        <dbReference type="PROSITE" id="PS50053"/>
    </source>
</evidence>
<feature type="domain" description="Ubiquitin-like" evidence="2">
    <location>
        <begin position="398"/>
        <end position="470"/>
    </location>
</feature>
<dbReference type="PROSITE" id="PS50053">
    <property type="entry name" value="UBIQUITIN_2"/>
    <property type="match status" value="1"/>
</dbReference>
<dbReference type="OrthoDB" id="3365399at2759"/>
<dbReference type="InterPro" id="IPR022617">
    <property type="entry name" value="Rad60/SUMO-like_dom"/>
</dbReference>
<sequence length="470" mass="54373">MASSSPKKPAIKPMFFKRKDLSKPKPTLLPVAKPTPIDDPIESASGAKASAAPKSPDIIEIIDDVKDEKKLKLKQKGSKAEKTDLDYWGRSRHVHDGMMKLERERHRKEKEAEDRRKQKEAAELERQKKEEKQNTRSSKRRKSGDNEIIQLSDDENDGDENRHRKFPRDGTVTPTTSTDALDNAEFEKILAEYKKKKEAEDAAAAKSTQESFTEPISTQHLTNSQRATSTDPGDAYKDVIIQILIVSRIDGTKPFVYNRKFSQTLGKVRDTWARMNHLTEEQVDRLIFVWQNETRVFDSTVPRSLGIRFDREGKMYVEEKNRRKTFGRRDRDEKAALQEGIAPGECKIFFDAMWAEDFEQMLKEREEAQANEEKEIWGITEIEEEEVVTGITPNTKPMFITLRGKNFKELKLKVKPTMKVSEVIQKMKKERDLDDDTEIELHFDGDELEENMTLEDAEIEHEFQIDVVLQ</sequence>
<keyword evidence="4" id="KW-1185">Reference proteome</keyword>
<dbReference type="CDD" id="cd17080">
    <property type="entry name" value="Ubl_SLD2_Esc2_like"/>
    <property type="match status" value="1"/>
</dbReference>
<dbReference type="Pfam" id="PF11976">
    <property type="entry name" value="Rad60-SLD"/>
    <property type="match status" value="1"/>
</dbReference>
<dbReference type="OMA" id="VHMEAVT"/>
<feature type="region of interest" description="Disordered" evidence="1">
    <location>
        <begin position="201"/>
        <end position="232"/>
    </location>
</feature>
<reference evidence="4" key="2">
    <citation type="submission" date="2013-04" db="EMBL/GenBank/DDBJ databases">
        <title>Genomic mechanisms accounting for the adaptation to parasitism in nematode-trapping fungi.</title>
        <authorList>
            <person name="Ahren D.G."/>
        </authorList>
    </citation>
    <scope>NUCLEOTIDE SEQUENCE [LARGE SCALE GENOMIC DNA]</scope>
    <source>
        <strain evidence="4">CBS 200.50</strain>
    </source>
</reference>
<protein>
    <recommendedName>
        <fullName evidence="2">Ubiquitin-like domain-containing protein</fullName>
    </recommendedName>
</protein>
<dbReference type="Proteomes" id="UP000015100">
    <property type="component" value="Unassembled WGS sequence"/>
</dbReference>